<dbReference type="Gene3D" id="3.40.50.1360">
    <property type="match status" value="1"/>
</dbReference>
<name>A0AAE6WZD1_9STAP</name>
<dbReference type="PROSITE" id="PS00894">
    <property type="entry name" value="HTH_DEOR_1"/>
    <property type="match status" value="1"/>
</dbReference>
<dbReference type="EMBL" id="CP047363">
    <property type="protein sequence ID" value="QIH77631.1"/>
    <property type="molecule type" value="Genomic_DNA"/>
</dbReference>
<dbReference type="InterPro" id="IPR001034">
    <property type="entry name" value="DeoR_HTH"/>
</dbReference>
<dbReference type="SMART" id="SM01134">
    <property type="entry name" value="DeoRC"/>
    <property type="match status" value="1"/>
</dbReference>
<reference evidence="9" key="1">
    <citation type="journal article" date="2020" name="Antimicrob. Agents Chemother.">
        <title>The novel macrolide resistance genes mef(D), msr(F) and msr(H) are present on resistance islands in Macrococcus canis, Macrococcus caseolyticus and Staphylococcus aureus.</title>
        <authorList>
            <person name="Schwendener S."/>
            <person name="Dona V."/>
            <person name="Perreten V."/>
        </authorList>
    </citation>
    <scope>NUCLEOTIDE SEQUENCE</scope>
    <source>
        <strain evidence="9">Epi0076A</strain>
    </source>
</reference>
<proteinExistence type="predicted"/>
<keyword evidence="6" id="KW-0804">Transcription</keyword>
<feature type="domain" description="HTH deoR-type" evidence="8">
    <location>
        <begin position="3"/>
        <end position="58"/>
    </location>
</feature>
<evidence type="ECO:0000256" key="7">
    <source>
        <dbReference type="ARBA" id="ARBA00024937"/>
    </source>
</evidence>
<dbReference type="Pfam" id="PF00455">
    <property type="entry name" value="DeoRC"/>
    <property type="match status" value="1"/>
</dbReference>
<evidence type="ECO:0000256" key="5">
    <source>
        <dbReference type="ARBA" id="ARBA00023125"/>
    </source>
</evidence>
<dbReference type="SUPFAM" id="SSF100950">
    <property type="entry name" value="NagB/RpiA/CoA transferase-like"/>
    <property type="match status" value="1"/>
</dbReference>
<evidence type="ECO:0000256" key="4">
    <source>
        <dbReference type="ARBA" id="ARBA00023015"/>
    </source>
</evidence>
<sequence length="252" mass="29015">MKVAERYEWIMQYLKAHQEVQSKEIAKELNVSFETIRRDFEKLEMQGKLKRIHGGAVYIEPKTEIEKTFIERENLFADHKKQLAKKAMQFVSEGMSIALDVSTTNTAVARQLVKRFTRLTIVTNSLPIIDIVAKVPTFTIIVPGGMLYNQERCIVGDVAVEHIGKYNIDLFFMSLSGIDLDKGLSDYGVEEMKVKQAFMNQAKDVVIVADHSKFDTVSLINFELTQEEKLVVTDNELDDRTKEKYRTHYKII</sequence>
<evidence type="ECO:0000313" key="9">
    <source>
        <dbReference type="EMBL" id="QIH77631.1"/>
    </source>
</evidence>
<dbReference type="GO" id="GO:0003700">
    <property type="term" value="F:DNA-binding transcription factor activity"/>
    <property type="evidence" value="ECO:0007669"/>
    <property type="project" value="InterPro"/>
</dbReference>
<dbReference type="RefSeq" id="WP_164953101.1">
    <property type="nucleotide sequence ID" value="NZ_CP047363.1"/>
</dbReference>
<dbReference type="AlphaFoldDB" id="A0AAE6WZD1"/>
<dbReference type="Proteomes" id="UP000501122">
    <property type="component" value="Chromosome"/>
</dbReference>
<dbReference type="PRINTS" id="PR00037">
    <property type="entry name" value="HTHLACR"/>
</dbReference>
<dbReference type="GO" id="GO:0005988">
    <property type="term" value="P:lactose metabolic process"/>
    <property type="evidence" value="ECO:0007669"/>
    <property type="project" value="UniProtKB-KW"/>
</dbReference>
<dbReference type="InterPro" id="IPR050313">
    <property type="entry name" value="Carb_Metab_HTH_regulators"/>
</dbReference>
<dbReference type="InterPro" id="IPR036390">
    <property type="entry name" value="WH_DNA-bd_sf"/>
</dbReference>
<protein>
    <recommendedName>
        <fullName evidence="1">Lactose phosphotransferase system repressor</fullName>
    </recommendedName>
</protein>
<accession>A0AAE6WZD1</accession>
<evidence type="ECO:0000259" key="8">
    <source>
        <dbReference type="PROSITE" id="PS51000"/>
    </source>
</evidence>
<dbReference type="InterPro" id="IPR018356">
    <property type="entry name" value="Tscrpt_reg_HTH_DeoR_CS"/>
</dbReference>
<dbReference type="SMART" id="SM00420">
    <property type="entry name" value="HTH_DEOR"/>
    <property type="match status" value="1"/>
</dbReference>
<dbReference type="Pfam" id="PF08220">
    <property type="entry name" value="HTH_DeoR"/>
    <property type="match status" value="1"/>
</dbReference>
<dbReference type="PANTHER" id="PTHR30363">
    <property type="entry name" value="HTH-TYPE TRANSCRIPTIONAL REGULATOR SRLR-RELATED"/>
    <property type="match status" value="1"/>
</dbReference>
<dbReference type="InterPro" id="IPR014036">
    <property type="entry name" value="DeoR-like_C"/>
</dbReference>
<dbReference type="GO" id="GO:0003677">
    <property type="term" value="F:DNA binding"/>
    <property type="evidence" value="ECO:0007669"/>
    <property type="project" value="UniProtKB-KW"/>
</dbReference>
<gene>
    <name evidence="9" type="ORF">GTN30_03035</name>
</gene>
<evidence type="ECO:0000256" key="6">
    <source>
        <dbReference type="ARBA" id="ARBA00023163"/>
    </source>
</evidence>
<dbReference type="Gene3D" id="1.10.10.10">
    <property type="entry name" value="Winged helix-like DNA-binding domain superfamily/Winged helix DNA-binding domain"/>
    <property type="match status" value="1"/>
</dbReference>
<comment type="function">
    <text evidence="7">Repressor of the lactose catabolism operon. Galactose-6-phosphate is the inducer.</text>
</comment>
<keyword evidence="5" id="KW-0238">DNA-binding</keyword>
<dbReference type="InterPro" id="IPR037171">
    <property type="entry name" value="NagB/RpiA_transferase-like"/>
</dbReference>
<keyword evidence="3" id="KW-0423">Lactose metabolism</keyword>
<evidence type="ECO:0000256" key="1">
    <source>
        <dbReference type="ARBA" id="ARBA00021390"/>
    </source>
</evidence>
<evidence type="ECO:0000256" key="3">
    <source>
        <dbReference type="ARBA" id="ARBA00022736"/>
    </source>
</evidence>
<keyword evidence="2" id="KW-0678">Repressor</keyword>
<evidence type="ECO:0000256" key="2">
    <source>
        <dbReference type="ARBA" id="ARBA00022491"/>
    </source>
</evidence>
<evidence type="ECO:0000313" key="10">
    <source>
        <dbReference type="Proteomes" id="UP000501122"/>
    </source>
</evidence>
<dbReference type="PROSITE" id="PS51000">
    <property type="entry name" value="HTH_DEOR_2"/>
    <property type="match status" value="1"/>
</dbReference>
<dbReference type="PANTHER" id="PTHR30363:SF4">
    <property type="entry name" value="GLYCEROL-3-PHOSPHATE REGULON REPRESSOR"/>
    <property type="match status" value="1"/>
</dbReference>
<organism evidence="9 10">
    <name type="scientific">Macrococcoides canis</name>
    <dbReference type="NCBI Taxonomy" id="1855823"/>
    <lineage>
        <taxon>Bacteria</taxon>
        <taxon>Bacillati</taxon>
        <taxon>Bacillota</taxon>
        <taxon>Bacilli</taxon>
        <taxon>Bacillales</taxon>
        <taxon>Staphylococcaceae</taxon>
        <taxon>Macrococcoides</taxon>
    </lineage>
</organism>
<keyword evidence="4" id="KW-0805">Transcription regulation</keyword>
<dbReference type="SUPFAM" id="SSF46785">
    <property type="entry name" value="Winged helix' DNA-binding domain"/>
    <property type="match status" value="1"/>
</dbReference>
<dbReference type="InterPro" id="IPR036388">
    <property type="entry name" value="WH-like_DNA-bd_sf"/>
</dbReference>